<evidence type="ECO:0000256" key="10">
    <source>
        <dbReference type="ARBA" id="ARBA00023136"/>
    </source>
</evidence>
<proteinExistence type="inferred from homology"/>
<comment type="similarity">
    <text evidence="3">Belongs to the complex I NDUFA2 subunit family.</text>
</comment>
<dbReference type="OrthoDB" id="10250268at2759"/>
<reference evidence="16" key="1">
    <citation type="submission" date="2017-01" db="EMBL/GenBank/DDBJ databases">
        <title>Comparative genomics of anhydrobiosis in the tardigrade Hypsibius dujardini.</title>
        <authorList>
            <person name="Yoshida Y."/>
            <person name="Koutsovoulos G."/>
            <person name="Laetsch D."/>
            <person name="Stevens L."/>
            <person name="Kumar S."/>
            <person name="Horikawa D."/>
            <person name="Ishino K."/>
            <person name="Komine S."/>
            <person name="Tomita M."/>
            <person name="Blaxter M."/>
            <person name="Arakawa K."/>
        </authorList>
    </citation>
    <scope>NUCLEOTIDE SEQUENCE [LARGE SCALE GENOMIC DNA]</scope>
    <source>
        <strain evidence="16">Z151</strain>
    </source>
</reference>
<dbReference type="Proteomes" id="UP000192578">
    <property type="component" value="Unassembled WGS sequence"/>
</dbReference>
<evidence type="ECO:0000256" key="7">
    <source>
        <dbReference type="ARBA" id="ARBA00022792"/>
    </source>
</evidence>
<dbReference type="InterPro" id="IPR007741">
    <property type="entry name" value="Ribosomal_mL43/mS25/NADH_DH"/>
</dbReference>
<name>A0A1W0XB58_HYPEX</name>
<dbReference type="SUPFAM" id="SSF52833">
    <property type="entry name" value="Thioredoxin-like"/>
    <property type="match status" value="1"/>
</dbReference>
<dbReference type="EMBL" id="MTYJ01000006">
    <property type="protein sequence ID" value="OQV24660.1"/>
    <property type="molecule type" value="Genomic_DNA"/>
</dbReference>
<dbReference type="Pfam" id="PF05047">
    <property type="entry name" value="L51_S25_CI-B8"/>
    <property type="match status" value="1"/>
</dbReference>
<comment type="function">
    <text evidence="1">Accessory subunit of the mitochondrial membrane respiratory chain NADH dehydrogenase (Complex I), that is believed not to be involved in catalysis. Complex I functions in the transfer of electrons from NADH to the respiratory chain. The immediate electron acceptor for the enzyme is believed to be ubiquinone.</text>
</comment>
<evidence type="ECO:0000256" key="3">
    <source>
        <dbReference type="ARBA" id="ARBA00008939"/>
    </source>
</evidence>
<evidence type="ECO:0000256" key="12">
    <source>
        <dbReference type="ARBA" id="ARBA00032513"/>
    </source>
</evidence>
<dbReference type="GO" id="GO:0005743">
    <property type="term" value="C:mitochondrial inner membrane"/>
    <property type="evidence" value="ECO:0007669"/>
    <property type="project" value="UniProtKB-SubCell"/>
</dbReference>
<feature type="disulfide bond" description="Redox-active" evidence="13">
    <location>
        <begin position="21"/>
        <end position="55"/>
    </location>
</feature>
<organism evidence="15 16">
    <name type="scientific">Hypsibius exemplaris</name>
    <name type="common">Freshwater tardigrade</name>
    <dbReference type="NCBI Taxonomy" id="2072580"/>
    <lineage>
        <taxon>Eukaryota</taxon>
        <taxon>Metazoa</taxon>
        <taxon>Ecdysozoa</taxon>
        <taxon>Tardigrada</taxon>
        <taxon>Eutardigrada</taxon>
        <taxon>Parachela</taxon>
        <taxon>Hypsibioidea</taxon>
        <taxon>Hypsibiidae</taxon>
        <taxon>Hypsibius</taxon>
    </lineage>
</organism>
<keyword evidence="6" id="KW-0679">Respiratory chain</keyword>
<feature type="domain" description="Ribosomal protein/NADH dehydrogenase" evidence="14">
    <location>
        <begin position="22"/>
        <end position="95"/>
    </location>
</feature>
<keyword evidence="5" id="KW-0813">Transport</keyword>
<accession>A0A1W0XB58</accession>
<comment type="subcellular location">
    <subcellularLocation>
        <location evidence="2">Mitochondrion inner membrane</location>
        <topology evidence="2">Peripheral membrane protein</topology>
        <orientation evidence="2">Matrix side</orientation>
    </subcellularLocation>
</comment>
<dbReference type="AlphaFoldDB" id="A0A1W0XB58"/>
<evidence type="ECO:0000313" key="15">
    <source>
        <dbReference type="EMBL" id="OQV24660.1"/>
    </source>
</evidence>
<dbReference type="PIRSF" id="PIRSF005822">
    <property type="entry name" value="NDUA2"/>
    <property type="match status" value="1"/>
</dbReference>
<evidence type="ECO:0000256" key="9">
    <source>
        <dbReference type="ARBA" id="ARBA00023128"/>
    </source>
</evidence>
<sequence length="96" mass="10619">MASAGVRALGNSLKELRIHICQKSPASQGGRDFMEKLYVPLKLKNPQLPILLRECSGIIPKIHARYAYGQETSVDISDMGKDQVLQTVNELASRQP</sequence>
<evidence type="ECO:0000256" key="11">
    <source>
        <dbReference type="ARBA" id="ARBA00031441"/>
    </source>
</evidence>
<dbReference type="Gene3D" id="3.40.30.10">
    <property type="entry name" value="Glutaredoxin"/>
    <property type="match status" value="1"/>
</dbReference>
<evidence type="ECO:0000313" key="16">
    <source>
        <dbReference type="Proteomes" id="UP000192578"/>
    </source>
</evidence>
<keyword evidence="7" id="KW-0999">Mitochondrion inner membrane</keyword>
<evidence type="ECO:0000256" key="6">
    <source>
        <dbReference type="ARBA" id="ARBA00022660"/>
    </source>
</evidence>
<dbReference type="InterPro" id="IPR016464">
    <property type="entry name" value="NADH_Ub_cplx-1_asu_su-2"/>
</dbReference>
<dbReference type="InterPro" id="IPR036249">
    <property type="entry name" value="Thioredoxin-like_sf"/>
</dbReference>
<evidence type="ECO:0000256" key="8">
    <source>
        <dbReference type="ARBA" id="ARBA00022982"/>
    </source>
</evidence>
<evidence type="ECO:0000256" key="5">
    <source>
        <dbReference type="ARBA" id="ARBA00022448"/>
    </source>
</evidence>
<evidence type="ECO:0000256" key="13">
    <source>
        <dbReference type="PIRSR" id="PIRSR005822-1"/>
    </source>
</evidence>
<dbReference type="SMART" id="SM00916">
    <property type="entry name" value="L51_S25_CI-B8"/>
    <property type="match status" value="1"/>
</dbReference>
<keyword evidence="8" id="KW-0249">Electron transport</keyword>
<keyword evidence="16" id="KW-1185">Reference proteome</keyword>
<keyword evidence="13" id="KW-1015">Disulfide bond</keyword>
<protein>
    <recommendedName>
        <fullName evidence="4">NADH dehydrogenase [ubiquinone] 1 alpha subcomplex subunit 2</fullName>
    </recommendedName>
    <alternativeName>
        <fullName evidence="11">Complex I-B8</fullName>
    </alternativeName>
    <alternativeName>
        <fullName evidence="12">NADH-ubiquinone oxidoreductase B8 subunit</fullName>
    </alternativeName>
</protein>
<dbReference type="PANTHER" id="PTHR12878:SF0">
    <property type="entry name" value="NADH DEHYDROGENASE [UBIQUINONE] 1 ALPHA SUBCOMPLEX SUBUNIT 2"/>
    <property type="match status" value="1"/>
</dbReference>
<evidence type="ECO:0000256" key="1">
    <source>
        <dbReference type="ARBA" id="ARBA00003195"/>
    </source>
</evidence>
<keyword evidence="10" id="KW-0472">Membrane</keyword>
<comment type="caution">
    <text evidence="15">The sequence shown here is derived from an EMBL/GenBank/DDBJ whole genome shotgun (WGS) entry which is preliminary data.</text>
</comment>
<gene>
    <name evidence="15" type="ORF">BV898_01719</name>
</gene>
<keyword evidence="9" id="KW-0496">Mitochondrion</keyword>
<evidence type="ECO:0000256" key="4">
    <source>
        <dbReference type="ARBA" id="ARBA00016394"/>
    </source>
</evidence>
<dbReference type="PANTHER" id="PTHR12878">
    <property type="entry name" value="NADH-UBIQUINONE OXIDOREDUCTASE B8 SUBUNIT"/>
    <property type="match status" value="1"/>
</dbReference>
<evidence type="ECO:0000256" key="2">
    <source>
        <dbReference type="ARBA" id="ARBA00004443"/>
    </source>
</evidence>
<evidence type="ECO:0000259" key="14">
    <source>
        <dbReference type="SMART" id="SM00916"/>
    </source>
</evidence>